<comment type="subcellular location">
    <subcellularLocation>
        <location evidence="6">Cell outer membrane</location>
    </subcellularLocation>
</comment>
<gene>
    <name evidence="6" type="primary">bamD</name>
    <name evidence="8" type="ORF">VITFI_CDS2737</name>
</gene>
<dbReference type="SUPFAM" id="SSF48452">
    <property type="entry name" value="TPR-like"/>
    <property type="match status" value="1"/>
</dbReference>
<name>A0A221KHI4_VITFI</name>
<feature type="domain" description="Outer membrane lipoprotein BamD-like" evidence="7">
    <location>
        <begin position="36"/>
        <end position="240"/>
    </location>
</feature>
<keyword evidence="4 6" id="KW-0998">Cell outer membrane</keyword>
<dbReference type="GO" id="GO:1990063">
    <property type="term" value="C:Bam protein complex"/>
    <property type="evidence" value="ECO:0007669"/>
    <property type="project" value="TreeGrafter"/>
</dbReference>
<evidence type="ECO:0000313" key="8">
    <source>
        <dbReference type="EMBL" id="ASM78514.1"/>
    </source>
</evidence>
<dbReference type="InterPro" id="IPR039565">
    <property type="entry name" value="BamD-like"/>
</dbReference>
<evidence type="ECO:0000256" key="1">
    <source>
        <dbReference type="ARBA" id="ARBA00022729"/>
    </source>
</evidence>
<sequence length="268" mass="30410" precursor="true">MIEPMLSGAVRRTLAVCLLALLSACGSLPDDDLKGTAEELYADAKEQMASGNWAAAIRPLERIESRAGGSLLAQQAQLDMAYAQWKNGEKARALTILDRFVKFHPSSVGLDYALYLRGVINFNDDTGLFSKLSGQTMAERDQQASREAYQSFKQLVDQFPESKYAPDARLRMDYIVNMLADYEVNVARYYLRRGAHQAAINRATECLTIYPQTPANEEALFIMVQAYDELGMVALRDDTQRILRQNFPDSEHLKTGVKQRQKRWWQVW</sequence>
<feature type="signal peptide" evidence="6">
    <location>
        <begin position="1"/>
        <end position="29"/>
    </location>
</feature>
<keyword evidence="3" id="KW-0564">Palmitate</keyword>
<evidence type="ECO:0000259" key="7">
    <source>
        <dbReference type="Pfam" id="PF13525"/>
    </source>
</evidence>
<comment type="similarity">
    <text evidence="6">Belongs to the BamD family.</text>
</comment>
<dbReference type="HAMAP" id="MF_00922">
    <property type="entry name" value="OM_assembly_BamD"/>
    <property type="match status" value="1"/>
</dbReference>
<dbReference type="GO" id="GO:0043165">
    <property type="term" value="P:Gram-negative-bacterium-type cell outer membrane assembly"/>
    <property type="evidence" value="ECO:0007669"/>
    <property type="project" value="UniProtKB-UniRule"/>
</dbReference>
<dbReference type="GO" id="GO:0051205">
    <property type="term" value="P:protein insertion into membrane"/>
    <property type="evidence" value="ECO:0007669"/>
    <property type="project" value="UniProtKB-UniRule"/>
</dbReference>
<dbReference type="KEGG" id="vff:VITFI_CDS2737"/>
<keyword evidence="5" id="KW-0449">Lipoprotein</keyword>
<feature type="chain" id="PRO_5013412977" description="Outer membrane protein assembly factor BamD" evidence="6">
    <location>
        <begin position="30"/>
        <end position="268"/>
    </location>
</feature>
<dbReference type="CDD" id="cd15830">
    <property type="entry name" value="BamD"/>
    <property type="match status" value="1"/>
</dbReference>
<dbReference type="EMBL" id="CP022423">
    <property type="protein sequence ID" value="ASM78514.1"/>
    <property type="molecule type" value="Genomic_DNA"/>
</dbReference>
<keyword evidence="1 6" id="KW-0732">Signal</keyword>
<evidence type="ECO:0000256" key="4">
    <source>
        <dbReference type="ARBA" id="ARBA00023237"/>
    </source>
</evidence>
<evidence type="ECO:0000256" key="2">
    <source>
        <dbReference type="ARBA" id="ARBA00023136"/>
    </source>
</evidence>
<comment type="function">
    <text evidence="6">Part of the outer membrane protein assembly complex, which is involved in assembly and insertion of beta-barrel proteins into the outer membrane.</text>
</comment>
<comment type="subunit">
    <text evidence="6">Part of the Bam complex.</text>
</comment>
<keyword evidence="2 6" id="KW-0472">Membrane</keyword>
<evidence type="ECO:0000256" key="5">
    <source>
        <dbReference type="ARBA" id="ARBA00023288"/>
    </source>
</evidence>
<dbReference type="AlphaFoldDB" id="A0A221KHI4"/>
<dbReference type="PANTHER" id="PTHR37423:SF1">
    <property type="entry name" value="OUTER MEMBRANE PROTEIN ASSEMBLY FACTOR BAMD"/>
    <property type="match status" value="1"/>
</dbReference>
<keyword evidence="9" id="KW-1185">Reference proteome</keyword>
<evidence type="ECO:0000313" key="9">
    <source>
        <dbReference type="Proteomes" id="UP000199729"/>
    </source>
</evidence>
<organism evidence="8 9">
    <name type="scientific">Vitreoscilla filiformis</name>
    <dbReference type="NCBI Taxonomy" id="63"/>
    <lineage>
        <taxon>Bacteria</taxon>
        <taxon>Pseudomonadati</taxon>
        <taxon>Pseudomonadota</taxon>
        <taxon>Betaproteobacteria</taxon>
        <taxon>Neisseriales</taxon>
        <taxon>Neisseriaceae</taxon>
        <taxon>Vitreoscilla</taxon>
    </lineage>
</organism>
<dbReference type="RefSeq" id="WP_198301485.1">
    <property type="nucleotide sequence ID" value="NZ_CP022423.1"/>
</dbReference>
<dbReference type="Pfam" id="PF13525">
    <property type="entry name" value="YfiO"/>
    <property type="match status" value="1"/>
</dbReference>
<proteinExistence type="inferred from homology"/>
<evidence type="ECO:0000256" key="3">
    <source>
        <dbReference type="ARBA" id="ARBA00023139"/>
    </source>
</evidence>
<protein>
    <recommendedName>
        <fullName evidence="6">Outer membrane protein assembly factor BamD</fullName>
    </recommendedName>
</protein>
<dbReference type="InterPro" id="IPR011990">
    <property type="entry name" value="TPR-like_helical_dom_sf"/>
</dbReference>
<dbReference type="Proteomes" id="UP000199729">
    <property type="component" value="Chromosome"/>
</dbReference>
<accession>A0A221KHI4</accession>
<dbReference type="InterPro" id="IPR017689">
    <property type="entry name" value="BamD"/>
</dbReference>
<evidence type="ECO:0000256" key="6">
    <source>
        <dbReference type="HAMAP-Rule" id="MF_00922"/>
    </source>
</evidence>
<dbReference type="PANTHER" id="PTHR37423">
    <property type="entry name" value="SOLUBLE LYTIC MUREIN TRANSGLYCOSYLASE-RELATED"/>
    <property type="match status" value="1"/>
</dbReference>
<reference evidence="8 9" key="1">
    <citation type="submission" date="2017-07" db="EMBL/GenBank/DDBJ databases">
        <title>Complete Genome Sequence of the cosmetic ferment Vitreoscilla filiformis (ATCC15551).</title>
        <authorList>
            <person name="Contreras S."/>
            <person name="Sagory-Zalkind P."/>
            <person name="Blanquart H."/>
            <person name="Iltis A."/>
            <person name="Morand S.C."/>
        </authorList>
    </citation>
    <scope>NUCLEOTIDE SEQUENCE [LARGE SCALE GENOMIC DNA]</scope>
    <source>
        <strain evidence="8 9">ATCC 15551</strain>
    </source>
</reference>
<dbReference type="Gene3D" id="1.25.40.10">
    <property type="entry name" value="Tetratricopeptide repeat domain"/>
    <property type="match status" value="1"/>
</dbReference>
<dbReference type="NCBIfam" id="TIGR03302">
    <property type="entry name" value="OM_YfiO"/>
    <property type="match status" value="1"/>
</dbReference>